<evidence type="ECO:0000256" key="1">
    <source>
        <dbReference type="SAM" id="MobiDB-lite"/>
    </source>
</evidence>
<keyword evidence="2" id="KW-0472">Membrane</keyword>
<protein>
    <submittedName>
        <fullName evidence="3">Uncharacterized protein</fullName>
    </submittedName>
</protein>
<name>A0ABQ4PVL2_9PROT</name>
<dbReference type="EMBL" id="BPFZ01000006">
    <property type="protein sequence ID" value="GIU67024.1"/>
    <property type="molecule type" value="Genomic_DNA"/>
</dbReference>
<dbReference type="Gene3D" id="3.30.1150.10">
    <property type="match status" value="1"/>
</dbReference>
<feature type="compositionally biased region" description="Low complexity" evidence="1">
    <location>
        <begin position="95"/>
        <end position="144"/>
    </location>
</feature>
<keyword evidence="2" id="KW-1133">Transmembrane helix</keyword>
<reference evidence="3" key="1">
    <citation type="submission" date="2021-05" db="EMBL/GenBank/DDBJ databases">
        <authorList>
            <person name="Tanabe Y."/>
        </authorList>
    </citation>
    <scope>NUCLEOTIDE SEQUENCE</scope>
    <source>
        <strain evidence="3">BOTRYCO-1</strain>
    </source>
</reference>
<dbReference type="Proteomes" id="UP001161064">
    <property type="component" value="Unassembled WGS sequence"/>
</dbReference>
<gene>
    <name evidence="3" type="ORF">PsB1_1178</name>
</gene>
<sequence length="297" mass="31044">MRPRTTAPNRTLAAGGKNASLSFGLPASLLAHIGFLAIGLISWQKAPRFTPEAVIGVDLVADEASVIGPKTAAETESPGEETSEATQAPDLVSDAVPEASQEQPAPQNAPEQPKVPKPTSKAAPPKSQTPAPAAAPAKTPNKPQVQTPPSPQFDFAAASAAASGADSGGRRTPKLTASGQAALQGRAGGGTQLTGDLEATLRRQIYGCWLEPAQTSGLDRLVVEVQIELGMDGQLVREPKLVRPSSRSGADGALLVAIDNALRAVRQCAPFDLPQDRYSQWRLVNFSFDKRKKANPP</sequence>
<proteinExistence type="predicted"/>
<feature type="region of interest" description="Disordered" evidence="1">
    <location>
        <begin position="94"/>
        <end position="152"/>
    </location>
</feature>
<keyword evidence="4" id="KW-1185">Reference proteome</keyword>
<evidence type="ECO:0000256" key="2">
    <source>
        <dbReference type="SAM" id="Phobius"/>
    </source>
</evidence>
<reference evidence="3" key="2">
    <citation type="journal article" date="2023" name="ISME Commun">
        <title>Characterization of a bloom-associated alphaproteobacterial lineage, 'Candidatus Phycosocius': insights into freshwater algal-bacterial interactions.</title>
        <authorList>
            <person name="Tanabe Y."/>
            <person name="Yamaguchi H."/>
            <person name="Yoshida M."/>
            <person name="Kai A."/>
            <person name="Okazaki Y."/>
        </authorList>
    </citation>
    <scope>NUCLEOTIDE SEQUENCE</scope>
    <source>
        <strain evidence="3">BOTRYCO-1</strain>
    </source>
</reference>
<evidence type="ECO:0000313" key="3">
    <source>
        <dbReference type="EMBL" id="GIU67024.1"/>
    </source>
</evidence>
<feature type="transmembrane region" description="Helical" evidence="2">
    <location>
        <begin position="21"/>
        <end position="43"/>
    </location>
</feature>
<evidence type="ECO:0000313" key="4">
    <source>
        <dbReference type="Proteomes" id="UP001161064"/>
    </source>
</evidence>
<accession>A0ABQ4PVL2</accession>
<keyword evidence="2" id="KW-0812">Transmembrane</keyword>
<dbReference type="RefSeq" id="WP_284359742.1">
    <property type="nucleotide sequence ID" value="NZ_BPFZ01000006.1"/>
</dbReference>
<comment type="caution">
    <text evidence="3">The sequence shown here is derived from an EMBL/GenBank/DDBJ whole genome shotgun (WGS) entry which is preliminary data.</text>
</comment>
<organism evidence="3 4">
    <name type="scientific">Candidatus Phycosocius spiralis</name>
    <dbReference type="NCBI Taxonomy" id="2815099"/>
    <lineage>
        <taxon>Bacteria</taxon>
        <taxon>Pseudomonadati</taxon>
        <taxon>Pseudomonadota</taxon>
        <taxon>Alphaproteobacteria</taxon>
        <taxon>Caulobacterales</taxon>
        <taxon>Caulobacterales incertae sedis</taxon>
        <taxon>Candidatus Phycosocius</taxon>
    </lineage>
</organism>
<dbReference type="SUPFAM" id="SSF74653">
    <property type="entry name" value="TolA/TonB C-terminal domain"/>
    <property type="match status" value="1"/>
</dbReference>